<dbReference type="Proteomes" id="UP000001542">
    <property type="component" value="Unassembled WGS sequence"/>
</dbReference>
<dbReference type="Pfam" id="PF01569">
    <property type="entry name" value="PAP2"/>
    <property type="match status" value="1"/>
</dbReference>
<dbReference type="PANTHER" id="PTHR14969:SF13">
    <property type="entry name" value="AT30094P"/>
    <property type="match status" value="1"/>
</dbReference>
<feature type="transmembrane region" description="Helical" evidence="1">
    <location>
        <begin position="242"/>
        <end position="260"/>
    </location>
</feature>
<organism evidence="3 4">
    <name type="scientific">Trichomonas vaginalis (strain ATCC PRA-98 / G3)</name>
    <dbReference type="NCBI Taxonomy" id="412133"/>
    <lineage>
        <taxon>Eukaryota</taxon>
        <taxon>Metamonada</taxon>
        <taxon>Parabasalia</taxon>
        <taxon>Trichomonadida</taxon>
        <taxon>Trichomonadidae</taxon>
        <taxon>Trichomonas</taxon>
    </lineage>
</organism>
<feature type="transmembrane region" description="Helical" evidence="1">
    <location>
        <begin position="67"/>
        <end position="89"/>
    </location>
</feature>
<dbReference type="GO" id="GO:0016020">
    <property type="term" value="C:membrane"/>
    <property type="evidence" value="ECO:0000318"/>
    <property type="project" value="GO_Central"/>
</dbReference>
<dbReference type="InParanoid" id="A2DKB3"/>
<gene>
    <name evidence="3" type="ORF">TVAG_189810</name>
</gene>
<dbReference type="eggNOG" id="ENOG502S2XU">
    <property type="taxonomic scope" value="Eukaryota"/>
</dbReference>
<protein>
    <submittedName>
        <fullName evidence="3">PAP2 superfamily protein</fullName>
    </submittedName>
</protein>
<dbReference type="EMBL" id="DS113211">
    <property type="protein sequence ID" value="EAY19090.1"/>
    <property type="molecule type" value="Genomic_DNA"/>
</dbReference>
<feature type="transmembrane region" description="Helical" evidence="1">
    <location>
        <begin position="115"/>
        <end position="140"/>
    </location>
</feature>
<keyword evidence="4" id="KW-1185">Reference proteome</keyword>
<evidence type="ECO:0000313" key="4">
    <source>
        <dbReference type="Proteomes" id="UP000001542"/>
    </source>
</evidence>
<dbReference type="Gene3D" id="1.20.144.10">
    <property type="entry name" value="Phosphatidic acid phosphatase type 2/haloperoxidase"/>
    <property type="match status" value="1"/>
</dbReference>
<dbReference type="SMART" id="SM00014">
    <property type="entry name" value="acidPPc"/>
    <property type="match status" value="1"/>
</dbReference>
<feature type="domain" description="Phosphatidic acid phosphatase type 2/haloperoxidase" evidence="2">
    <location>
        <begin position="69"/>
        <end position="170"/>
    </location>
</feature>
<evidence type="ECO:0000313" key="3">
    <source>
        <dbReference type="EMBL" id="EAY19090.1"/>
    </source>
</evidence>
<dbReference type="RefSeq" id="XP_001580076.1">
    <property type="nucleotide sequence ID" value="XM_001580026.1"/>
</dbReference>
<name>A2DKB3_TRIV3</name>
<dbReference type="VEuPathDB" id="TrichDB:TVAG_189810"/>
<dbReference type="SUPFAM" id="SSF48317">
    <property type="entry name" value="Acid phosphatase/Vanadium-dependent haloperoxidase"/>
    <property type="match status" value="1"/>
</dbReference>
<keyword evidence="1" id="KW-0812">Transmembrane</keyword>
<keyword evidence="1" id="KW-1133">Transmembrane helix</keyword>
<reference evidence="3" key="2">
    <citation type="journal article" date="2007" name="Science">
        <title>Draft genome sequence of the sexually transmitted pathogen Trichomonas vaginalis.</title>
        <authorList>
            <person name="Carlton J.M."/>
            <person name="Hirt R.P."/>
            <person name="Silva J.C."/>
            <person name="Delcher A.L."/>
            <person name="Schatz M."/>
            <person name="Zhao Q."/>
            <person name="Wortman J.R."/>
            <person name="Bidwell S.L."/>
            <person name="Alsmark U.C.M."/>
            <person name="Besteiro S."/>
            <person name="Sicheritz-Ponten T."/>
            <person name="Noel C.J."/>
            <person name="Dacks J.B."/>
            <person name="Foster P.G."/>
            <person name="Simillion C."/>
            <person name="Van de Peer Y."/>
            <person name="Miranda-Saavedra D."/>
            <person name="Barton G.J."/>
            <person name="Westrop G.D."/>
            <person name="Mueller S."/>
            <person name="Dessi D."/>
            <person name="Fiori P.L."/>
            <person name="Ren Q."/>
            <person name="Paulsen I."/>
            <person name="Zhang H."/>
            <person name="Bastida-Corcuera F.D."/>
            <person name="Simoes-Barbosa A."/>
            <person name="Brown M.T."/>
            <person name="Hayes R.D."/>
            <person name="Mukherjee M."/>
            <person name="Okumura C.Y."/>
            <person name="Schneider R."/>
            <person name="Smith A.J."/>
            <person name="Vanacova S."/>
            <person name="Villalvazo M."/>
            <person name="Haas B.J."/>
            <person name="Pertea M."/>
            <person name="Feldblyum T.V."/>
            <person name="Utterback T.R."/>
            <person name="Shu C.L."/>
            <person name="Osoegawa K."/>
            <person name="de Jong P.J."/>
            <person name="Hrdy I."/>
            <person name="Horvathova L."/>
            <person name="Zubacova Z."/>
            <person name="Dolezal P."/>
            <person name="Malik S.B."/>
            <person name="Logsdon J.M. Jr."/>
            <person name="Henze K."/>
            <person name="Gupta A."/>
            <person name="Wang C.C."/>
            <person name="Dunne R.L."/>
            <person name="Upcroft J.A."/>
            <person name="Upcroft P."/>
            <person name="White O."/>
            <person name="Salzberg S.L."/>
            <person name="Tang P."/>
            <person name="Chiu C.-H."/>
            <person name="Lee Y.-S."/>
            <person name="Embley T.M."/>
            <person name="Coombs G.H."/>
            <person name="Mottram J.C."/>
            <person name="Tachezy J."/>
            <person name="Fraser-Liggett C.M."/>
            <person name="Johnson P.J."/>
        </authorList>
    </citation>
    <scope>NUCLEOTIDE SEQUENCE [LARGE SCALE GENOMIC DNA]</scope>
    <source>
        <strain evidence="3">G3</strain>
    </source>
</reference>
<accession>A2DKB3</accession>
<dbReference type="KEGG" id="tva:5464598"/>
<dbReference type="OrthoDB" id="302705at2759"/>
<evidence type="ECO:0000259" key="2">
    <source>
        <dbReference type="SMART" id="SM00014"/>
    </source>
</evidence>
<evidence type="ECO:0000256" key="1">
    <source>
        <dbReference type="SAM" id="Phobius"/>
    </source>
</evidence>
<feature type="transmembrane region" description="Helical" evidence="1">
    <location>
        <begin position="152"/>
        <end position="185"/>
    </location>
</feature>
<dbReference type="GO" id="GO:0042392">
    <property type="term" value="F:sphingosine-1-phosphate phosphatase activity"/>
    <property type="evidence" value="ECO:0000318"/>
    <property type="project" value="GO_Central"/>
</dbReference>
<dbReference type="InterPro" id="IPR000326">
    <property type="entry name" value="PAP2/HPO"/>
</dbReference>
<proteinExistence type="predicted"/>
<dbReference type="VEuPathDB" id="TrichDB:TVAGG3_0995950"/>
<dbReference type="PANTHER" id="PTHR14969">
    <property type="entry name" value="SPHINGOSINE-1-PHOSPHATE PHOSPHOHYDROLASE"/>
    <property type="match status" value="1"/>
</dbReference>
<dbReference type="InterPro" id="IPR036938">
    <property type="entry name" value="PAP2/HPO_sf"/>
</dbReference>
<feature type="transmembrane region" description="Helical" evidence="1">
    <location>
        <begin position="33"/>
        <end position="55"/>
    </location>
</feature>
<keyword evidence="1" id="KW-0472">Membrane</keyword>
<dbReference type="AlphaFoldDB" id="A2DKB3"/>
<sequence>MTTEYCDVLGHAWYNRCWRQYVPDFIIHCAEGVGGFINIIFIGLYCELIQIALYFMDFEEIDELRYIFEKVHNLLVVPLCTILGLYMLFKQKRPCGIPGTDKTIGPSYGMPSGDALTAACFAVAYFKFNPYISIFLILSVAFSRVFRGFHSILQVCVGTFIGICYGLGVLYGGSIFCIFNWAVAATLPFNTMFDKNMKIQKKHDPFNFTTWMFSNTGMWLIDFMTSAPKEIDIFEKYGKRKMSIIAITITTILRVIQYIGAEEGWILTFV</sequence>
<reference evidence="3" key="1">
    <citation type="submission" date="2006-10" db="EMBL/GenBank/DDBJ databases">
        <authorList>
            <person name="Amadeo P."/>
            <person name="Zhao Q."/>
            <person name="Wortman J."/>
            <person name="Fraser-Liggett C."/>
            <person name="Carlton J."/>
        </authorList>
    </citation>
    <scope>NUCLEOTIDE SEQUENCE</scope>
    <source>
        <strain evidence="3">G3</strain>
    </source>
</reference>
<dbReference type="GO" id="GO:0046839">
    <property type="term" value="P:phospholipid dephosphorylation"/>
    <property type="evidence" value="ECO:0000318"/>
    <property type="project" value="GO_Central"/>
</dbReference>